<dbReference type="EMBL" id="AWOR01000037">
    <property type="protein sequence ID" value="KGH30891.1"/>
    <property type="molecule type" value="Genomic_DNA"/>
</dbReference>
<sequence length="86" mass="9894">MHTNVQRLQLVRLLMQAMVMPNSRNLRLVPQLVLQHQLKAVDKDRKLVGPPELLIPNPFADKAVGEEELTTTFRSLVFTTWPVVKH</sequence>
<reference evidence="1 2" key="1">
    <citation type="submission" date="2013-09" db="EMBL/GenBank/DDBJ databases">
        <title>High correlation between genotypes and phenotypes of environmental bacteria Comamonas testosteroni strains.</title>
        <authorList>
            <person name="Liu L."/>
            <person name="Zhu W."/>
            <person name="Xia X."/>
            <person name="Xu B."/>
            <person name="Luo M."/>
            <person name="Wang G."/>
        </authorList>
    </citation>
    <scope>NUCLEOTIDE SEQUENCE [LARGE SCALE GENOMIC DNA]</scope>
    <source>
        <strain evidence="1 2">JL40</strain>
    </source>
</reference>
<dbReference type="Proteomes" id="UP000029553">
    <property type="component" value="Unassembled WGS sequence"/>
</dbReference>
<gene>
    <name evidence="1" type="ORF">P353_08495</name>
</gene>
<dbReference type="AlphaFoldDB" id="A0A096FKK1"/>
<proteinExistence type="predicted"/>
<comment type="caution">
    <text evidence="1">The sequence shown here is derived from an EMBL/GenBank/DDBJ whole genome shotgun (WGS) entry which is preliminary data.</text>
</comment>
<name>A0A096FKK1_COMTE</name>
<evidence type="ECO:0000313" key="2">
    <source>
        <dbReference type="Proteomes" id="UP000029553"/>
    </source>
</evidence>
<organism evidence="1 2">
    <name type="scientific">Comamonas testosteroni</name>
    <name type="common">Pseudomonas testosteroni</name>
    <dbReference type="NCBI Taxonomy" id="285"/>
    <lineage>
        <taxon>Bacteria</taxon>
        <taxon>Pseudomonadati</taxon>
        <taxon>Pseudomonadota</taxon>
        <taxon>Betaproteobacteria</taxon>
        <taxon>Burkholderiales</taxon>
        <taxon>Comamonadaceae</taxon>
        <taxon>Comamonas</taxon>
    </lineage>
</organism>
<protein>
    <submittedName>
        <fullName evidence="1">Uncharacterized protein</fullName>
    </submittedName>
</protein>
<evidence type="ECO:0000313" key="1">
    <source>
        <dbReference type="EMBL" id="KGH30891.1"/>
    </source>
</evidence>
<accession>A0A096FKK1</accession>